<feature type="signal peptide" evidence="1">
    <location>
        <begin position="1"/>
        <end position="37"/>
    </location>
</feature>
<comment type="caution">
    <text evidence="2">The sequence shown here is derived from an EMBL/GenBank/DDBJ whole genome shotgun (WGS) entry which is preliminary data.</text>
</comment>
<protein>
    <recommendedName>
        <fullName evidence="4">Outer membrane protein beta-barrel domain-containing protein</fullName>
    </recommendedName>
</protein>
<dbReference type="Proteomes" id="UP001597374">
    <property type="component" value="Unassembled WGS sequence"/>
</dbReference>
<name>A0ABW5CXR9_9BACT</name>
<dbReference type="RefSeq" id="WP_250428415.1">
    <property type="nucleotide sequence ID" value="NZ_JALPRR010000001.1"/>
</dbReference>
<feature type="chain" id="PRO_5046361968" description="Outer membrane protein beta-barrel domain-containing protein" evidence="1">
    <location>
        <begin position="38"/>
        <end position="202"/>
    </location>
</feature>
<sequence length="202" mass="22613">MKQLYDFLCRLSETLKGCRLQHSLLLFLLMATTPAWAQAQPDSLRAEALAQVREKSSPYKTAFGFRYAVNAGQENTVSLKHFIKRSAALEAQVTSLYEKHTYQGTLWYVMQPNIQQYGPVMPFLGVGAGAMLKLGDARSETSDLGTSFAGVGSVGVEFKPRNIPMSLAVDYKRTLVEEGDAFLYDRAERTHNYGAVLRFMLR</sequence>
<accession>A0ABW5CXR9</accession>
<reference evidence="3" key="1">
    <citation type="journal article" date="2019" name="Int. J. Syst. Evol. Microbiol.">
        <title>The Global Catalogue of Microorganisms (GCM) 10K type strain sequencing project: providing services to taxonomists for standard genome sequencing and annotation.</title>
        <authorList>
            <consortium name="The Broad Institute Genomics Platform"/>
            <consortium name="The Broad Institute Genome Sequencing Center for Infectious Disease"/>
            <person name="Wu L."/>
            <person name="Ma J."/>
        </authorList>
    </citation>
    <scope>NUCLEOTIDE SEQUENCE [LARGE SCALE GENOMIC DNA]</scope>
    <source>
        <strain evidence="3">CGMCC 4.1782</strain>
    </source>
</reference>
<proteinExistence type="predicted"/>
<evidence type="ECO:0000313" key="2">
    <source>
        <dbReference type="EMBL" id="MFD2246634.1"/>
    </source>
</evidence>
<dbReference type="EMBL" id="JBHUIM010000001">
    <property type="protein sequence ID" value="MFD2246634.1"/>
    <property type="molecule type" value="Genomic_DNA"/>
</dbReference>
<keyword evidence="3" id="KW-1185">Reference proteome</keyword>
<keyword evidence="1" id="KW-0732">Signal</keyword>
<evidence type="ECO:0008006" key="4">
    <source>
        <dbReference type="Google" id="ProtNLM"/>
    </source>
</evidence>
<evidence type="ECO:0000313" key="3">
    <source>
        <dbReference type="Proteomes" id="UP001597374"/>
    </source>
</evidence>
<evidence type="ECO:0000256" key="1">
    <source>
        <dbReference type="SAM" id="SignalP"/>
    </source>
</evidence>
<organism evidence="2 3">
    <name type="scientific">Pontibacter ruber</name>
    <dbReference type="NCBI Taxonomy" id="1343895"/>
    <lineage>
        <taxon>Bacteria</taxon>
        <taxon>Pseudomonadati</taxon>
        <taxon>Bacteroidota</taxon>
        <taxon>Cytophagia</taxon>
        <taxon>Cytophagales</taxon>
        <taxon>Hymenobacteraceae</taxon>
        <taxon>Pontibacter</taxon>
    </lineage>
</organism>
<gene>
    <name evidence="2" type="ORF">ACFSKP_10240</name>
</gene>